<keyword evidence="2" id="KW-0560">Oxidoreductase</keyword>
<dbReference type="Gene3D" id="3.30.465.10">
    <property type="match status" value="2"/>
</dbReference>
<reference evidence="6" key="1">
    <citation type="submission" date="2021-02" db="EMBL/GenBank/DDBJ databases">
        <authorList>
            <person name="Nowell W R."/>
        </authorList>
    </citation>
    <scope>NUCLEOTIDE SEQUENCE</scope>
</reference>
<dbReference type="SUPFAM" id="SSF56176">
    <property type="entry name" value="FAD-binding/transporter-associated domain-like"/>
    <property type="match status" value="1"/>
</dbReference>
<comment type="caution">
    <text evidence="6">The sequence shown here is derived from an EMBL/GenBank/DDBJ whole genome shotgun (WGS) entry which is preliminary data.</text>
</comment>
<feature type="transmembrane region" description="Helical" evidence="4">
    <location>
        <begin position="105"/>
        <end position="125"/>
    </location>
</feature>
<dbReference type="InterPro" id="IPR036318">
    <property type="entry name" value="FAD-bd_PCMH-like_sf"/>
</dbReference>
<dbReference type="GO" id="GO:0050660">
    <property type="term" value="F:flavin adenine dinucleotide binding"/>
    <property type="evidence" value="ECO:0007669"/>
    <property type="project" value="InterPro"/>
</dbReference>
<keyword evidence="8" id="KW-1185">Reference proteome</keyword>
<dbReference type="EMBL" id="CAJOBC010001815">
    <property type="protein sequence ID" value="CAF3700353.1"/>
    <property type="molecule type" value="Genomic_DNA"/>
</dbReference>
<accession>A0A814AWD1</accession>
<dbReference type="AlphaFoldDB" id="A0A814AWD1"/>
<feature type="region of interest" description="Disordered" evidence="3">
    <location>
        <begin position="294"/>
        <end position="314"/>
    </location>
</feature>
<dbReference type="Proteomes" id="UP000663829">
    <property type="component" value="Unassembled WGS sequence"/>
</dbReference>
<evidence type="ECO:0000313" key="8">
    <source>
        <dbReference type="Proteomes" id="UP000663829"/>
    </source>
</evidence>
<sequence>MRHIRWTDSSWRSDQVGAMQYFSWENVSCSISNIKSSCTQGSIPVFAVNATWPEHIRATIQFASTNNLRLVIKATGHDLLGRSTAFGSLLLWLHYMKNMTLIPQYSSVMVLQYRMLFLSLLYYFYVLNEIDPTSYNGIVGSRLIPETIVRNQTDTLAQAFLQMKRQSLSFSQLTISMVSGGQASNTSNKYNSVNPAWHTALLHVFYAKGWPDDASVELQQASAVQISRQIQMLDTLANGDQLACYMNEADPNEPNWQHRFFGSQTLYNRLKSVKQKYDPSGLFVDNGYHGDPYDAKSTRSPFPDGTTGSGFQLV</sequence>
<dbReference type="Proteomes" id="UP000681722">
    <property type="component" value="Unassembled WGS sequence"/>
</dbReference>
<dbReference type="InterPro" id="IPR012951">
    <property type="entry name" value="BBE"/>
</dbReference>
<evidence type="ECO:0000256" key="1">
    <source>
        <dbReference type="ARBA" id="ARBA00005466"/>
    </source>
</evidence>
<dbReference type="Gene3D" id="3.40.462.20">
    <property type="match status" value="1"/>
</dbReference>
<evidence type="ECO:0000256" key="3">
    <source>
        <dbReference type="SAM" id="MobiDB-lite"/>
    </source>
</evidence>
<dbReference type="PANTHER" id="PTHR13878:SF91">
    <property type="entry name" value="FAD BINDING DOMAIN PROTEIN (AFU_ORTHOLOGUE AFUA_6G12070)-RELATED"/>
    <property type="match status" value="1"/>
</dbReference>
<dbReference type="OrthoDB" id="9983560at2759"/>
<organism evidence="6 8">
    <name type="scientific">Didymodactylos carnosus</name>
    <dbReference type="NCBI Taxonomy" id="1234261"/>
    <lineage>
        <taxon>Eukaryota</taxon>
        <taxon>Metazoa</taxon>
        <taxon>Spiralia</taxon>
        <taxon>Gnathifera</taxon>
        <taxon>Rotifera</taxon>
        <taxon>Eurotatoria</taxon>
        <taxon>Bdelloidea</taxon>
        <taxon>Philodinida</taxon>
        <taxon>Philodinidae</taxon>
        <taxon>Didymodactylos</taxon>
    </lineage>
</organism>
<feature type="domain" description="Berberine/berberine-like" evidence="5">
    <location>
        <begin position="244"/>
        <end position="283"/>
    </location>
</feature>
<dbReference type="Pfam" id="PF08031">
    <property type="entry name" value="BBE"/>
    <property type="match status" value="1"/>
</dbReference>
<dbReference type="PANTHER" id="PTHR13878">
    <property type="entry name" value="GULONOLACTONE OXIDASE"/>
    <property type="match status" value="1"/>
</dbReference>
<keyword evidence="4" id="KW-0472">Membrane</keyword>
<proteinExistence type="inferred from homology"/>
<gene>
    <name evidence="6" type="ORF">GPM918_LOCUS9654</name>
    <name evidence="7" type="ORF">SRO942_LOCUS9655</name>
</gene>
<evidence type="ECO:0000256" key="2">
    <source>
        <dbReference type="ARBA" id="ARBA00023002"/>
    </source>
</evidence>
<dbReference type="InterPro" id="IPR050432">
    <property type="entry name" value="FAD-linked_Oxidoreductases_BP"/>
</dbReference>
<comment type="similarity">
    <text evidence="1">Belongs to the oxygen-dependent FAD-linked oxidoreductase family.</text>
</comment>
<dbReference type="GO" id="GO:0016491">
    <property type="term" value="F:oxidoreductase activity"/>
    <property type="evidence" value="ECO:0007669"/>
    <property type="project" value="UniProtKB-KW"/>
</dbReference>
<dbReference type="InterPro" id="IPR016169">
    <property type="entry name" value="FAD-bd_PCMH_sub2"/>
</dbReference>
<evidence type="ECO:0000256" key="4">
    <source>
        <dbReference type="SAM" id="Phobius"/>
    </source>
</evidence>
<evidence type="ECO:0000313" key="7">
    <source>
        <dbReference type="EMBL" id="CAF3700353.1"/>
    </source>
</evidence>
<keyword evidence="4" id="KW-0812">Transmembrane</keyword>
<protein>
    <recommendedName>
        <fullName evidence="5">Berberine/berberine-like domain-containing protein</fullName>
    </recommendedName>
</protein>
<evidence type="ECO:0000259" key="5">
    <source>
        <dbReference type="Pfam" id="PF08031"/>
    </source>
</evidence>
<name>A0A814AWD1_9BILA</name>
<evidence type="ECO:0000313" key="6">
    <source>
        <dbReference type="EMBL" id="CAF0921050.1"/>
    </source>
</evidence>
<keyword evidence="4" id="KW-1133">Transmembrane helix</keyword>
<dbReference type="EMBL" id="CAJNOQ010001815">
    <property type="protein sequence ID" value="CAF0921050.1"/>
    <property type="molecule type" value="Genomic_DNA"/>
</dbReference>